<dbReference type="Gene3D" id="3.40.1350.10">
    <property type="match status" value="1"/>
</dbReference>
<proteinExistence type="predicted"/>
<gene>
    <name evidence="1" type="ORF">BI308_03685</name>
</gene>
<reference evidence="1" key="1">
    <citation type="submission" date="2016-10" db="EMBL/GenBank/DDBJ databases">
        <title>CRISPR-Cas defence system in Roseofilum reptotaenium: evidence of a bacteriophage-cyanobacterium arms race in the coral black band disease.</title>
        <authorList>
            <person name="Buerger P."/>
            <person name="Wood-Charlson E.M."/>
            <person name="Weynberg K.D."/>
            <person name="Willis B."/>
            <person name="Van Oppen M.J."/>
        </authorList>
    </citation>
    <scope>NUCLEOTIDE SEQUENCE [LARGE SCALE GENOMIC DNA]</scope>
    <source>
        <strain evidence="1">AO1-A</strain>
    </source>
</reference>
<keyword evidence="2" id="KW-1185">Reference proteome</keyword>
<dbReference type="InterPro" id="IPR011856">
    <property type="entry name" value="tRNA_endonuc-like_dom_sf"/>
</dbReference>
<dbReference type="STRING" id="1925591.BI308_03685"/>
<name>A0A1L9QW34_9CYAN</name>
<dbReference type="EMBL" id="MLAW01000004">
    <property type="protein sequence ID" value="OJJ26807.1"/>
    <property type="molecule type" value="Genomic_DNA"/>
</dbReference>
<sequence length="138" mass="16162">MPAKDFFHQAVRHALEKDGWIITHDPLMLRYDLGKLYVDLGAEKFLAAEREGDKIAVEIKSFVQNSTISEFYTALGQFITYRSLLLKQYSEHILYLAIALETYNSFFSIELVQEIINTQQLKIILYEPKQESINRWIN</sequence>
<dbReference type="Proteomes" id="UP000183940">
    <property type="component" value="Unassembled WGS sequence"/>
</dbReference>
<dbReference type="SUPFAM" id="SSF52980">
    <property type="entry name" value="Restriction endonuclease-like"/>
    <property type="match status" value="1"/>
</dbReference>
<dbReference type="CDD" id="cd22366">
    <property type="entry name" value="XisH-like"/>
    <property type="match status" value="1"/>
</dbReference>
<accession>A0A1L9QW34</accession>
<dbReference type="InterPro" id="IPR014919">
    <property type="entry name" value="XisH"/>
</dbReference>
<organism evidence="1 2">
    <name type="scientific">Roseofilum reptotaenium AO1-A</name>
    <dbReference type="NCBI Taxonomy" id="1925591"/>
    <lineage>
        <taxon>Bacteria</taxon>
        <taxon>Bacillati</taxon>
        <taxon>Cyanobacteriota</taxon>
        <taxon>Cyanophyceae</taxon>
        <taxon>Desertifilales</taxon>
        <taxon>Desertifilaceae</taxon>
        <taxon>Roseofilum</taxon>
    </lineage>
</organism>
<dbReference type="InterPro" id="IPR011335">
    <property type="entry name" value="Restrct_endonuc-II-like"/>
</dbReference>
<evidence type="ECO:0000313" key="2">
    <source>
        <dbReference type="Proteomes" id="UP000183940"/>
    </source>
</evidence>
<evidence type="ECO:0000313" key="1">
    <source>
        <dbReference type="EMBL" id="OJJ26807.1"/>
    </source>
</evidence>
<protein>
    <submittedName>
        <fullName evidence="1">Fatty-acid oxidation protein subunit alpha</fullName>
    </submittedName>
</protein>
<comment type="caution">
    <text evidence="1">The sequence shown here is derived from an EMBL/GenBank/DDBJ whole genome shotgun (WGS) entry which is preliminary data.</text>
</comment>
<dbReference type="AlphaFoldDB" id="A0A1L9QW34"/>
<dbReference type="GO" id="GO:0003676">
    <property type="term" value="F:nucleic acid binding"/>
    <property type="evidence" value="ECO:0007669"/>
    <property type="project" value="InterPro"/>
</dbReference>
<dbReference type="Pfam" id="PF08814">
    <property type="entry name" value="XisH"/>
    <property type="match status" value="1"/>
</dbReference>